<dbReference type="AlphaFoldDB" id="A0AA41U3W9"/>
<proteinExistence type="predicted"/>
<dbReference type="EMBL" id="JAKFHA010000007">
    <property type="protein sequence ID" value="MCF2528479.1"/>
    <property type="molecule type" value="Genomic_DNA"/>
</dbReference>
<gene>
    <name evidence="2" type="ORF">LZ495_14780</name>
</gene>
<dbReference type="Proteomes" id="UP001165378">
    <property type="component" value="Unassembled WGS sequence"/>
</dbReference>
<evidence type="ECO:0000313" key="2">
    <source>
        <dbReference type="EMBL" id="MCF2528479.1"/>
    </source>
</evidence>
<sequence length="312" mass="34773">MKAVLAVVFGGIAYSVTELTGQEEVWQLTITIFIGGATLIVQYMVDFERRLGEVGLAVEQHADGMTTSWGHHTAGMEILVETGFARVSEATKFFGEVSGSALPTEALTDLVRSATAIGGDEPDIIYAFAEAELRRVTQLLRDLKTDHVDYAGEDHDWLLTLTDVTRATIDATSTSVDYEFWTTELGRRYLVAQRKAILRGVRVRRLFIVADDAEAQDASVQERCRRHAELGVEVRVATTSTFPETARIDTMIDFIVFDGEATYEVRPELSAQPVIDTTRMVWRSERVAQCIHRFNDLWAVGRPPAEFLQVGP</sequence>
<dbReference type="Pfam" id="PF21806">
    <property type="entry name" value="DUF6879"/>
    <property type="match status" value="1"/>
</dbReference>
<dbReference type="InterPro" id="IPR049244">
    <property type="entry name" value="DUF6879"/>
</dbReference>
<organism evidence="2 3">
    <name type="scientific">Yinghuangia soli</name>
    <dbReference type="NCBI Taxonomy" id="2908204"/>
    <lineage>
        <taxon>Bacteria</taxon>
        <taxon>Bacillati</taxon>
        <taxon>Actinomycetota</taxon>
        <taxon>Actinomycetes</taxon>
        <taxon>Kitasatosporales</taxon>
        <taxon>Streptomycetaceae</taxon>
        <taxon>Yinghuangia</taxon>
    </lineage>
</organism>
<keyword evidence="3" id="KW-1185">Reference proteome</keyword>
<protein>
    <recommendedName>
        <fullName evidence="1">DUF6879 domain-containing protein</fullName>
    </recommendedName>
</protein>
<dbReference type="RefSeq" id="WP_235052649.1">
    <property type="nucleotide sequence ID" value="NZ_JAKFHA010000007.1"/>
</dbReference>
<reference evidence="2" key="1">
    <citation type="submission" date="2022-01" db="EMBL/GenBank/DDBJ databases">
        <title>Genome-Based Taxonomic Classification of the Phylum Actinobacteria.</title>
        <authorList>
            <person name="Gao Y."/>
        </authorList>
    </citation>
    <scope>NUCLEOTIDE SEQUENCE</scope>
    <source>
        <strain evidence="2">KLBMP 8922</strain>
    </source>
</reference>
<comment type="caution">
    <text evidence="2">The sequence shown here is derived from an EMBL/GenBank/DDBJ whole genome shotgun (WGS) entry which is preliminary data.</text>
</comment>
<accession>A0AA41U3W9</accession>
<name>A0AA41U3W9_9ACTN</name>
<evidence type="ECO:0000259" key="1">
    <source>
        <dbReference type="Pfam" id="PF21806"/>
    </source>
</evidence>
<feature type="domain" description="DUF6879" evidence="1">
    <location>
        <begin position="192"/>
        <end position="308"/>
    </location>
</feature>
<evidence type="ECO:0000313" key="3">
    <source>
        <dbReference type="Proteomes" id="UP001165378"/>
    </source>
</evidence>